<keyword evidence="3" id="KW-0479">Metal-binding</keyword>
<evidence type="ECO:0000313" key="5">
    <source>
        <dbReference type="EMBL" id="KJY66934.1"/>
    </source>
</evidence>
<keyword evidence="4" id="KW-0862">Zinc</keyword>
<dbReference type="AlphaFoldDB" id="A0A837FZ26"/>
<organism evidence="5">
    <name type="scientific">Vibrio coralliilyticus</name>
    <dbReference type="NCBI Taxonomy" id="190893"/>
    <lineage>
        <taxon>Bacteria</taxon>
        <taxon>Pseudomonadati</taxon>
        <taxon>Pseudomonadota</taxon>
        <taxon>Gammaproteobacteria</taxon>
        <taxon>Vibrionales</taxon>
        <taxon>Vibrionaceae</taxon>
        <taxon>Vibrio</taxon>
    </lineage>
</organism>
<protein>
    <submittedName>
        <fullName evidence="5">Class III aminotransferase</fullName>
    </submittedName>
</protein>
<dbReference type="PANTHER" id="PTHR37418:SF2">
    <property type="entry name" value="3-KETO-5-AMINOHEXANOATE CLEAVAGE ENZYME"/>
    <property type="match status" value="1"/>
</dbReference>
<dbReference type="GO" id="GO:0046872">
    <property type="term" value="F:metal ion binding"/>
    <property type="evidence" value="ECO:0007669"/>
    <property type="project" value="UniProtKB-KW"/>
</dbReference>
<evidence type="ECO:0000256" key="1">
    <source>
        <dbReference type="ARBA" id="ARBA00001947"/>
    </source>
</evidence>
<dbReference type="EMBL" id="JXXR01000030">
    <property type="protein sequence ID" value="KJY66934.1"/>
    <property type="molecule type" value="Genomic_DNA"/>
</dbReference>
<name>A0A837FZ26_9VIBR</name>
<keyword evidence="2 5" id="KW-0808">Transferase</keyword>
<dbReference type="InterPro" id="IPR013785">
    <property type="entry name" value="Aldolase_TIM"/>
</dbReference>
<dbReference type="Gene3D" id="3.20.20.70">
    <property type="entry name" value="Aldolase class I"/>
    <property type="match status" value="1"/>
</dbReference>
<comment type="caution">
    <text evidence="5">The sequence shown here is derived from an EMBL/GenBank/DDBJ whole genome shotgun (WGS) entry which is preliminary data.</text>
</comment>
<dbReference type="GO" id="GO:0043720">
    <property type="term" value="F:3-keto-5-aminohexanoate cleavage activity"/>
    <property type="evidence" value="ECO:0007669"/>
    <property type="project" value="InterPro"/>
</dbReference>
<evidence type="ECO:0000256" key="4">
    <source>
        <dbReference type="ARBA" id="ARBA00022833"/>
    </source>
</evidence>
<dbReference type="RefSeq" id="WP_045987442.1">
    <property type="nucleotide sequence ID" value="NZ_CP063052.1"/>
</dbReference>
<evidence type="ECO:0000256" key="3">
    <source>
        <dbReference type="ARBA" id="ARBA00022723"/>
    </source>
</evidence>
<proteinExistence type="predicted"/>
<dbReference type="PANTHER" id="PTHR37418">
    <property type="entry name" value="3-KETO-5-AMINOHEXANOATE CLEAVAGE ENZYME-RELATED"/>
    <property type="match status" value="1"/>
</dbReference>
<sequence length="283" mass="31661">MDLATGDAGHQQTSAIIVAPNGARKTKRDHPNLPMTEEEIISEVIACRDAGAAMIHLHCRDEHGQHSLEIEPNRQLYDKVKQAVGDSIIVQLTTEAVGIYSAEQQIALTKAVKPEAASFALRELIPDDTHIKSGKAFFHWVAEHGIISQIILYDQDDIDRYFQLRALGILPTMNQHALVVLGRYHNEQQSSPWDLKQLDLSLFVQQNVHLAVCAFGDREQDCLISAMLLGLDVRVGFENNHLDPQGIPAINNAEQVRNLKKINKLLNICIHDAYSFRKALNKN</sequence>
<dbReference type="GO" id="GO:0008483">
    <property type="term" value="F:transaminase activity"/>
    <property type="evidence" value="ECO:0007669"/>
    <property type="project" value="UniProtKB-KW"/>
</dbReference>
<reference evidence="5" key="1">
    <citation type="journal article" date="2015" name="BMC Genomics">
        <title>Genome mining reveals unlocked bioactive potential of marine Gram-negative bacteria.</title>
        <authorList>
            <person name="Machado H."/>
            <person name="Sonnenschein E.C."/>
            <person name="Melchiorsen J."/>
            <person name="Gram L."/>
        </authorList>
    </citation>
    <scope>NUCLEOTIDE SEQUENCE</scope>
    <source>
        <strain evidence="5">S2052</strain>
    </source>
</reference>
<dbReference type="Pfam" id="PF05853">
    <property type="entry name" value="BKACE"/>
    <property type="match status" value="1"/>
</dbReference>
<dbReference type="InterPro" id="IPR008567">
    <property type="entry name" value="BKACE"/>
</dbReference>
<evidence type="ECO:0000256" key="2">
    <source>
        <dbReference type="ARBA" id="ARBA00022679"/>
    </source>
</evidence>
<comment type="cofactor">
    <cofactor evidence="1">
        <name>Zn(2+)</name>
        <dbReference type="ChEBI" id="CHEBI:29105"/>
    </cofactor>
</comment>
<keyword evidence="5" id="KW-0032">Aminotransferase</keyword>
<accession>A0A837FZ26</accession>
<gene>
    <name evidence="5" type="ORF">TW71_23450</name>
</gene>